<dbReference type="Pfam" id="PF03466">
    <property type="entry name" value="LysR_substrate"/>
    <property type="match status" value="1"/>
</dbReference>
<evidence type="ECO:0000256" key="1">
    <source>
        <dbReference type="ARBA" id="ARBA00009437"/>
    </source>
</evidence>
<dbReference type="STRING" id="1915.SLINC_6549"/>
<dbReference type="GO" id="GO:0032993">
    <property type="term" value="C:protein-DNA complex"/>
    <property type="evidence" value="ECO:0007669"/>
    <property type="project" value="TreeGrafter"/>
</dbReference>
<dbReference type="PANTHER" id="PTHR30346">
    <property type="entry name" value="TRANSCRIPTIONAL DUAL REGULATOR HCAR-RELATED"/>
    <property type="match status" value="1"/>
</dbReference>
<dbReference type="Gene3D" id="1.10.10.10">
    <property type="entry name" value="Winged helix-like DNA-binding domain superfamily/Winged helix DNA-binding domain"/>
    <property type="match status" value="1"/>
</dbReference>
<protein>
    <submittedName>
        <fullName evidence="6">LysR family transcriptional regulator</fullName>
    </submittedName>
</protein>
<organism evidence="6 7">
    <name type="scientific">Streptomyces lincolnensis</name>
    <dbReference type="NCBI Taxonomy" id="1915"/>
    <lineage>
        <taxon>Bacteria</taxon>
        <taxon>Bacillati</taxon>
        <taxon>Actinomycetota</taxon>
        <taxon>Actinomycetes</taxon>
        <taxon>Kitasatosporales</taxon>
        <taxon>Streptomycetaceae</taxon>
        <taxon>Streptomyces</taxon>
    </lineage>
</organism>
<keyword evidence="3" id="KW-0238">DNA-binding</keyword>
<feature type="compositionally biased region" description="Basic and acidic residues" evidence="5">
    <location>
        <begin position="16"/>
        <end position="30"/>
    </location>
</feature>
<name>A0A1B1MJT9_STRLN</name>
<keyword evidence="2" id="KW-0805">Transcription regulation</keyword>
<evidence type="ECO:0000256" key="5">
    <source>
        <dbReference type="SAM" id="MobiDB-lite"/>
    </source>
</evidence>
<dbReference type="PATRIC" id="fig|1915.4.peg.7227"/>
<dbReference type="Pfam" id="PF00126">
    <property type="entry name" value="HTH_1"/>
    <property type="match status" value="1"/>
</dbReference>
<dbReference type="Gene3D" id="3.40.190.290">
    <property type="match status" value="1"/>
</dbReference>
<evidence type="ECO:0000313" key="6">
    <source>
        <dbReference type="EMBL" id="ANS68773.1"/>
    </source>
</evidence>
<comment type="similarity">
    <text evidence="1">Belongs to the LysR transcriptional regulatory family.</text>
</comment>
<dbReference type="InterPro" id="IPR036388">
    <property type="entry name" value="WH-like_DNA-bd_sf"/>
</dbReference>
<gene>
    <name evidence="6" type="ORF">SLINC_6549</name>
</gene>
<dbReference type="EMBL" id="CP016438">
    <property type="protein sequence ID" value="ANS68773.1"/>
    <property type="molecule type" value="Genomic_DNA"/>
</dbReference>
<dbReference type="InterPro" id="IPR000847">
    <property type="entry name" value="LysR_HTH_N"/>
</dbReference>
<feature type="region of interest" description="Disordered" evidence="5">
    <location>
        <begin position="1"/>
        <end position="30"/>
    </location>
</feature>
<dbReference type="PROSITE" id="PS50931">
    <property type="entry name" value="HTH_LYSR"/>
    <property type="match status" value="1"/>
</dbReference>
<keyword evidence="7" id="KW-1185">Reference proteome</keyword>
<evidence type="ECO:0000256" key="2">
    <source>
        <dbReference type="ARBA" id="ARBA00023015"/>
    </source>
</evidence>
<evidence type="ECO:0000313" key="7">
    <source>
        <dbReference type="Proteomes" id="UP000092598"/>
    </source>
</evidence>
<dbReference type="SUPFAM" id="SSF53850">
    <property type="entry name" value="Periplasmic binding protein-like II"/>
    <property type="match status" value="1"/>
</dbReference>
<keyword evidence="4" id="KW-0804">Transcription</keyword>
<dbReference type="GO" id="GO:0003677">
    <property type="term" value="F:DNA binding"/>
    <property type="evidence" value="ECO:0007669"/>
    <property type="project" value="UniProtKB-KW"/>
</dbReference>
<evidence type="ECO:0000256" key="4">
    <source>
        <dbReference type="ARBA" id="ARBA00023163"/>
    </source>
</evidence>
<dbReference type="PRINTS" id="PR00039">
    <property type="entry name" value="HTHLYSR"/>
</dbReference>
<reference evidence="6 7" key="1">
    <citation type="submission" date="2016-07" db="EMBL/GenBank/DDBJ databases">
        <title>Enhancement of antibiotic productionsby engineered nitrateutilization in actinobacteria.</title>
        <authorList>
            <person name="Meng S.C."/>
        </authorList>
    </citation>
    <scope>NUCLEOTIDE SEQUENCE [LARGE SCALE GENOMIC DNA]</scope>
    <source>
        <strain evidence="6 7">NRRL 2936</strain>
    </source>
</reference>
<dbReference type="GO" id="GO:0003700">
    <property type="term" value="F:DNA-binding transcription factor activity"/>
    <property type="evidence" value="ECO:0007669"/>
    <property type="project" value="InterPro"/>
</dbReference>
<accession>A0A1B1MJT9</accession>
<dbReference type="PANTHER" id="PTHR30346:SF29">
    <property type="entry name" value="LYSR SUBSTRATE-BINDING"/>
    <property type="match status" value="1"/>
</dbReference>
<sequence length="433" mass="44660">MAGVLQQRVLEPAARAQERDARHARGADRGEYPGLAAVRAARQHPHRVESPYRVLVPGLLGRDPVRVEDEPVPFGEGVEQERDTDVGGDLGGAVAHQGEPGRTSGRCRGVRHGLILGRGPGSRPTMISARPISGTDATADAILARMDPHLLRTYLAVTRLASFSEAARALGYTQSAVSQHIAALEQDLGAPLLTRRPVAPTAAGERLLEHAGPLLLRLDAARADVVRMAAAPEPGLTLATAPTALGPRALAALPAVGATVRVLPRDEIPAAVATGTVQVGLVDGLVAPSDPLRLPDVAPLTAHGVAEEPVCVLLPDGHPLARRAGLRLGDLADARWLDAPDAGLPLARLRAANGGHGFRPALRYEGTDVRTLTALSAAGHGLTLLPRSAATGVPGAVAVPVTEPRVVHRTELVYAGAPGGAAAALVSALVEGV</sequence>
<dbReference type="InterPro" id="IPR005119">
    <property type="entry name" value="LysR_subst-bd"/>
</dbReference>
<proteinExistence type="inferred from homology"/>
<dbReference type="SUPFAM" id="SSF46785">
    <property type="entry name" value="Winged helix' DNA-binding domain"/>
    <property type="match status" value="1"/>
</dbReference>
<dbReference type="InterPro" id="IPR036390">
    <property type="entry name" value="WH_DNA-bd_sf"/>
</dbReference>
<evidence type="ECO:0000256" key="3">
    <source>
        <dbReference type="ARBA" id="ARBA00023125"/>
    </source>
</evidence>
<dbReference type="Proteomes" id="UP000092598">
    <property type="component" value="Chromosome"/>
</dbReference>
<dbReference type="AlphaFoldDB" id="A0A1B1MJT9"/>
<dbReference type="KEGG" id="sls:SLINC_6549"/>